<name>A0A6G1R1E5_CHAAH</name>
<gene>
    <name evidence="1" type="ORF">EXN66_Car001769</name>
</gene>
<dbReference type="PANTHER" id="PTHR31025:SF30">
    <property type="entry name" value="SI:DKEY-15H8.17"/>
    <property type="match status" value="1"/>
</dbReference>
<reference evidence="1 2" key="1">
    <citation type="submission" date="2019-02" db="EMBL/GenBank/DDBJ databases">
        <title>Opniocepnalus argus genome.</title>
        <authorList>
            <person name="Zhou C."/>
            <person name="Xiao S."/>
        </authorList>
    </citation>
    <scope>NUCLEOTIDE SEQUENCE [LARGE SCALE GENOMIC DNA]</scope>
    <source>
        <strain evidence="1">OARG1902GOOAL</strain>
        <tissue evidence="1">Muscle</tissue>
    </source>
</reference>
<evidence type="ECO:0000313" key="2">
    <source>
        <dbReference type="Proteomes" id="UP000503349"/>
    </source>
</evidence>
<sequence length="732" mass="82847">MAQSCTFTCDTAIFGHVVVDNDEPEQPFAVDETLFLENLALLYLKLQGKLLLPASTIQTVIEDFQNAHEISLLHSLKILSEKLKDLGIQEPTISSIIDEINSGDLLKMYNRNVLSTDQKRKSVFKNTFNYVEPLLLGSDENDKESFAQYISIHETLATLFKSEPFREQHAATQACLVTKNIIRDVSDGHGFQSNQLLKTEPSSVGLILYQDAFEIYRLAKLFWKMNEEIIKEVVVSLLPGLSDETLTSLLDGLKELAIFGHVVVDNDEPEQPFAVDETLFLENLALLYLKLQGKLLLPASTIQTVIEDFQNAHEISLLHSLKILSENLKDLGIQEPTISSIIDEINSGDLLKMYNRNVLSTDQKRKSVFKNTFNYVEPLLLGSDENDKESFAQYISIHETLATLFKSEPFREQHAATQACLVTKNIIRDVSDGHGFQSNQLLKTEPSSVGLILYQDAFEIYRLPKLFWKMNEEIIKEVVVSLLPGLSDETLTSLLDGLKELGVENREDLAFVQEKDIEKYSVMPVGIRRAVANQTRPSPGDRKDMVKAVVDHMLEYESNPTRVTCHNIVRGIIYRLAKLFWKMNEEIIKEVVVSLLPGLSDETLTSLLDGLKELGVENREDLAFDRMPVGIRRAVANQTRPSPGDRKDMVKAVVDHMLEYESNPTRVTCHNIVRGIVRDHSKSFADVGKNGDVIGDGCYSLQQIKTTVEYKNRNNTLARRRRERRPHTEVPE</sequence>
<proteinExistence type="predicted"/>
<dbReference type="PANTHER" id="PTHR31025">
    <property type="entry name" value="SI:CH211-196P9.1-RELATED"/>
    <property type="match status" value="1"/>
</dbReference>
<accession>A0A6G1R1E5</accession>
<organism evidence="1 2">
    <name type="scientific">Channa argus</name>
    <name type="common">Northern snakehead</name>
    <name type="synonym">Ophicephalus argus</name>
    <dbReference type="NCBI Taxonomy" id="215402"/>
    <lineage>
        <taxon>Eukaryota</taxon>
        <taxon>Metazoa</taxon>
        <taxon>Chordata</taxon>
        <taxon>Craniata</taxon>
        <taxon>Vertebrata</taxon>
        <taxon>Euteleostomi</taxon>
        <taxon>Actinopterygii</taxon>
        <taxon>Neopterygii</taxon>
        <taxon>Teleostei</taxon>
        <taxon>Neoteleostei</taxon>
        <taxon>Acanthomorphata</taxon>
        <taxon>Anabantaria</taxon>
        <taxon>Anabantiformes</taxon>
        <taxon>Channoidei</taxon>
        <taxon>Channidae</taxon>
        <taxon>Channa</taxon>
    </lineage>
</organism>
<reference evidence="2" key="2">
    <citation type="submission" date="2019-02" db="EMBL/GenBank/DDBJ databases">
        <title>Opniocepnalus argus Var Kimnra genome.</title>
        <authorList>
            <person name="Zhou C."/>
            <person name="Xiao S."/>
        </authorList>
    </citation>
    <scope>NUCLEOTIDE SEQUENCE [LARGE SCALE GENOMIC DNA]</scope>
</reference>
<dbReference type="Proteomes" id="UP000503349">
    <property type="component" value="Chromosome 1"/>
</dbReference>
<dbReference type="EMBL" id="CM015712">
    <property type="protein sequence ID" value="KAF3708595.1"/>
    <property type="molecule type" value="Genomic_DNA"/>
</dbReference>
<evidence type="ECO:0000313" key="1">
    <source>
        <dbReference type="EMBL" id="KAF3708595.1"/>
    </source>
</evidence>
<protein>
    <submittedName>
        <fullName evidence="1">Uncharacterized protein</fullName>
    </submittedName>
</protein>
<keyword evidence="2" id="KW-1185">Reference proteome</keyword>
<dbReference type="AlphaFoldDB" id="A0A6G1R1E5"/>